<dbReference type="Pfam" id="PF00441">
    <property type="entry name" value="Acyl-CoA_dh_1"/>
    <property type="match status" value="1"/>
</dbReference>
<protein>
    <recommendedName>
        <fullName evidence="10">Acyl-CoA dehydrogenase</fullName>
    </recommendedName>
</protein>
<feature type="non-terminal residue" evidence="9">
    <location>
        <position position="355"/>
    </location>
</feature>
<dbReference type="SUPFAM" id="SSF47203">
    <property type="entry name" value="Acyl-CoA dehydrogenase C-terminal domain-like"/>
    <property type="match status" value="1"/>
</dbReference>
<sequence>MDLGFSEEQEMLRTTARDFLTNECPAELVKQLAEDEKGYSPEMWKKMAELGWMGLTFPEEYDGMGMTFLDLVVLLEEAGRACLPGPYFSTVVLAGYTIMEGASEEQKKELLTKIANGDLIVTLAITEPSARYEPDAITVKASPDKDDYVINGTKLFVPDANVADYIICVARTKDGTSPEEGLTLFLVDAKSPGISTTLLKTIAGDKQCEVTFEDVRVPKGNIIGELDKGWPVVEKVLEKATVGLCAQMVGGAQKALDMSVEYAKERVQFGRPIGSFQAIQHYCANMVTDVDGSKYITYEAAWKVSEGLPATMEVSMAKAWVSEAYRRVTLLGHQIHGAIGFCEDHDMPLYFKRAK</sequence>
<proteinExistence type="inferred from homology"/>
<keyword evidence="4" id="KW-0274">FAD</keyword>
<evidence type="ECO:0000256" key="3">
    <source>
        <dbReference type="ARBA" id="ARBA00022630"/>
    </source>
</evidence>
<dbReference type="Gene3D" id="1.20.140.10">
    <property type="entry name" value="Butyryl-CoA Dehydrogenase, subunit A, domain 3"/>
    <property type="match status" value="1"/>
</dbReference>
<gene>
    <name evidence="9" type="ORF">S01H1_09931</name>
</gene>
<dbReference type="SUPFAM" id="SSF56645">
    <property type="entry name" value="Acyl-CoA dehydrogenase NM domain-like"/>
    <property type="match status" value="1"/>
</dbReference>
<reference evidence="9" key="1">
    <citation type="journal article" date="2014" name="Front. Microbiol.">
        <title>High frequency of phylogenetically diverse reductive dehalogenase-homologous genes in deep subseafloor sedimentary metagenomes.</title>
        <authorList>
            <person name="Kawai M."/>
            <person name="Futagami T."/>
            <person name="Toyoda A."/>
            <person name="Takaki Y."/>
            <person name="Nishi S."/>
            <person name="Hori S."/>
            <person name="Arai W."/>
            <person name="Tsubouchi T."/>
            <person name="Morono Y."/>
            <person name="Uchiyama I."/>
            <person name="Ito T."/>
            <person name="Fujiyama A."/>
            <person name="Inagaki F."/>
            <person name="Takami H."/>
        </authorList>
    </citation>
    <scope>NUCLEOTIDE SEQUENCE</scope>
    <source>
        <strain evidence="9">Expedition CK06-06</strain>
    </source>
</reference>
<dbReference type="InterPro" id="IPR046373">
    <property type="entry name" value="Acyl-CoA_Oxase/DH_mid-dom_sf"/>
</dbReference>
<evidence type="ECO:0000259" key="6">
    <source>
        <dbReference type="Pfam" id="PF00441"/>
    </source>
</evidence>
<dbReference type="GO" id="GO:0050660">
    <property type="term" value="F:flavin adenine dinucleotide binding"/>
    <property type="evidence" value="ECO:0007669"/>
    <property type="project" value="InterPro"/>
</dbReference>
<dbReference type="InterPro" id="IPR036250">
    <property type="entry name" value="AcylCo_DH-like_C"/>
</dbReference>
<evidence type="ECO:0000313" key="9">
    <source>
        <dbReference type="EMBL" id="GAF68254.1"/>
    </source>
</evidence>
<accession>X0RHA7</accession>
<name>X0RHA7_9ZZZZ</name>
<dbReference type="CDD" id="cd00567">
    <property type="entry name" value="ACAD"/>
    <property type="match status" value="1"/>
</dbReference>
<keyword evidence="3" id="KW-0285">Flavoprotein</keyword>
<comment type="similarity">
    <text evidence="2">Belongs to the acyl-CoA dehydrogenase family.</text>
</comment>
<dbReference type="InterPro" id="IPR037069">
    <property type="entry name" value="AcylCoA_DH/ox_N_sf"/>
</dbReference>
<dbReference type="PANTHER" id="PTHR43884:SF20">
    <property type="entry name" value="ACYL-COA DEHYDROGENASE FADE28"/>
    <property type="match status" value="1"/>
</dbReference>
<feature type="domain" description="Acyl-CoA oxidase/dehydrogenase middle" evidence="7">
    <location>
        <begin position="123"/>
        <end position="215"/>
    </location>
</feature>
<dbReference type="Pfam" id="PF02770">
    <property type="entry name" value="Acyl-CoA_dh_M"/>
    <property type="match status" value="1"/>
</dbReference>
<dbReference type="Gene3D" id="1.10.540.10">
    <property type="entry name" value="Acyl-CoA dehydrogenase/oxidase, N-terminal domain"/>
    <property type="match status" value="1"/>
</dbReference>
<evidence type="ECO:0000259" key="8">
    <source>
        <dbReference type="Pfam" id="PF02771"/>
    </source>
</evidence>
<evidence type="ECO:0000256" key="2">
    <source>
        <dbReference type="ARBA" id="ARBA00009347"/>
    </source>
</evidence>
<dbReference type="EMBL" id="BARS01005072">
    <property type="protein sequence ID" value="GAF68254.1"/>
    <property type="molecule type" value="Genomic_DNA"/>
</dbReference>
<dbReference type="Gene3D" id="2.40.110.10">
    <property type="entry name" value="Butyryl-CoA Dehydrogenase, subunit A, domain 2"/>
    <property type="match status" value="1"/>
</dbReference>
<evidence type="ECO:0000256" key="4">
    <source>
        <dbReference type="ARBA" id="ARBA00022827"/>
    </source>
</evidence>
<feature type="domain" description="Acyl-CoA dehydrogenase/oxidase C-terminal" evidence="6">
    <location>
        <begin position="227"/>
        <end position="355"/>
    </location>
</feature>
<evidence type="ECO:0000256" key="1">
    <source>
        <dbReference type="ARBA" id="ARBA00001974"/>
    </source>
</evidence>
<dbReference type="InterPro" id="IPR013786">
    <property type="entry name" value="AcylCoA_DH/ox_N"/>
</dbReference>
<dbReference type="InterPro" id="IPR009075">
    <property type="entry name" value="AcylCo_DH/oxidase_C"/>
</dbReference>
<dbReference type="InterPro" id="IPR009100">
    <property type="entry name" value="AcylCoA_DH/oxidase_NM_dom_sf"/>
</dbReference>
<dbReference type="InterPro" id="IPR006091">
    <property type="entry name" value="Acyl-CoA_Oxase/DH_mid-dom"/>
</dbReference>
<dbReference type="PANTHER" id="PTHR43884">
    <property type="entry name" value="ACYL-COA DEHYDROGENASE"/>
    <property type="match status" value="1"/>
</dbReference>
<evidence type="ECO:0000256" key="5">
    <source>
        <dbReference type="ARBA" id="ARBA00023002"/>
    </source>
</evidence>
<organism evidence="9">
    <name type="scientific">marine sediment metagenome</name>
    <dbReference type="NCBI Taxonomy" id="412755"/>
    <lineage>
        <taxon>unclassified sequences</taxon>
        <taxon>metagenomes</taxon>
        <taxon>ecological metagenomes</taxon>
    </lineage>
</organism>
<evidence type="ECO:0008006" key="10">
    <source>
        <dbReference type="Google" id="ProtNLM"/>
    </source>
</evidence>
<dbReference type="Pfam" id="PF02771">
    <property type="entry name" value="Acyl-CoA_dh_N"/>
    <property type="match status" value="1"/>
</dbReference>
<feature type="domain" description="Acyl-CoA dehydrogenase/oxidase N-terminal" evidence="8">
    <location>
        <begin position="6"/>
        <end position="118"/>
    </location>
</feature>
<dbReference type="AlphaFoldDB" id="X0RHA7"/>
<evidence type="ECO:0000259" key="7">
    <source>
        <dbReference type="Pfam" id="PF02770"/>
    </source>
</evidence>
<comment type="cofactor">
    <cofactor evidence="1">
        <name>FAD</name>
        <dbReference type="ChEBI" id="CHEBI:57692"/>
    </cofactor>
</comment>
<comment type="caution">
    <text evidence="9">The sequence shown here is derived from an EMBL/GenBank/DDBJ whole genome shotgun (WGS) entry which is preliminary data.</text>
</comment>
<keyword evidence="5" id="KW-0560">Oxidoreductase</keyword>
<dbReference type="GO" id="GO:0003995">
    <property type="term" value="F:acyl-CoA dehydrogenase activity"/>
    <property type="evidence" value="ECO:0007669"/>
    <property type="project" value="TreeGrafter"/>
</dbReference>